<dbReference type="EMBL" id="CP005587">
    <property type="protein sequence ID" value="AGK59075.1"/>
    <property type="molecule type" value="Genomic_DNA"/>
</dbReference>
<dbReference type="STRING" id="670307.HYPDE_37018"/>
<gene>
    <name evidence="3" type="ORF">HYPDE_37018</name>
</gene>
<keyword evidence="1" id="KW-0732">Signal</keyword>
<dbReference type="RefSeq" id="WP_015599091.1">
    <property type="nucleotide sequence ID" value="NC_021172.1"/>
</dbReference>
<name>N0BG45_9HYPH</name>
<feature type="chain" id="PRO_5004105545" description="Porin domain-containing protein" evidence="1">
    <location>
        <begin position="30"/>
        <end position="443"/>
    </location>
</feature>
<dbReference type="InterPro" id="IPR023614">
    <property type="entry name" value="Porin_dom_sf"/>
</dbReference>
<dbReference type="SUPFAM" id="SSF56935">
    <property type="entry name" value="Porins"/>
    <property type="match status" value="1"/>
</dbReference>
<reference evidence="3 4" key="1">
    <citation type="journal article" date="2013" name="Genome Announc.">
        <title>Genome sequences for three denitrifying bacterial strains isolated from a uranium- and nitrate-contaminated subsurface environment.</title>
        <authorList>
            <person name="Venkatramanan R."/>
            <person name="Prakash O."/>
            <person name="Woyke T."/>
            <person name="Chain P."/>
            <person name="Goodwin L.A."/>
            <person name="Watson D."/>
            <person name="Brooks S."/>
            <person name="Kostka J.E."/>
            <person name="Green S.J."/>
        </authorList>
    </citation>
    <scope>NUCLEOTIDE SEQUENCE [LARGE SCALE GENOMIC DNA]</scope>
    <source>
        <strain evidence="3 4">1NES1</strain>
    </source>
</reference>
<evidence type="ECO:0000256" key="1">
    <source>
        <dbReference type="SAM" id="SignalP"/>
    </source>
</evidence>
<dbReference type="InterPro" id="IPR033900">
    <property type="entry name" value="Gram_neg_porin_domain"/>
</dbReference>
<feature type="domain" description="Porin" evidence="2">
    <location>
        <begin position="24"/>
        <end position="416"/>
    </location>
</feature>
<dbReference type="Gene3D" id="2.40.160.10">
    <property type="entry name" value="Porin"/>
    <property type="match status" value="1"/>
</dbReference>
<sequence length="443" mass="47930">MKQSSGLRFLLQLGAAGMLIGGSSLSAAAADLGGNCCADLEERVAELEATTARKGNRKVSLTVSGWVSEEVAFWDDGTERNAYVGTNPVEQSRVRFVGEAKIDKDWSAGYVLELGVFGGNGGKWDQNTPDGSSPNSISVRKSSWFLMNKNLGRVLVGQDGTSTYHLLDDADTTMTRNFFDGEGPPDYQASFFIRSGGSFVPAPGSTNNLKWSDVARGFNNSTPGDNGRRNIVRYDSPTIAGFTYTASWGEDDIWDTALIYKGGFGDFDVNARAGYGHSTDEKNNLCHTGPTGFRADCDWWGVSGFIQHKPTGLFVFSGFGQQIDNTRAADVTLGNPALVDKTDETWFVQGGVEHKWLSLGKTNIFANYRHDTPGSNVTNGTLRTQHSDINYISGGLAQYLDNAETMLHLVYQHADGNVLVGDDTVSTKLDSLEQVIAGAKVNF</sequence>
<protein>
    <recommendedName>
        <fullName evidence="2">Porin domain-containing protein</fullName>
    </recommendedName>
</protein>
<evidence type="ECO:0000313" key="4">
    <source>
        <dbReference type="Proteomes" id="UP000005952"/>
    </source>
</evidence>
<dbReference type="Proteomes" id="UP000005952">
    <property type="component" value="Chromosome"/>
</dbReference>
<dbReference type="KEGG" id="hdt:HYPDE_37018"/>
<dbReference type="GO" id="GO:0016020">
    <property type="term" value="C:membrane"/>
    <property type="evidence" value="ECO:0007669"/>
    <property type="project" value="InterPro"/>
</dbReference>
<keyword evidence="4" id="KW-1185">Reference proteome</keyword>
<dbReference type="eggNOG" id="COG3203">
    <property type="taxonomic scope" value="Bacteria"/>
</dbReference>
<dbReference type="GO" id="GO:0015288">
    <property type="term" value="F:porin activity"/>
    <property type="evidence" value="ECO:0007669"/>
    <property type="project" value="InterPro"/>
</dbReference>
<evidence type="ECO:0000313" key="3">
    <source>
        <dbReference type="EMBL" id="AGK59075.1"/>
    </source>
</evidence>
<feature type="signal peptide" evidence="1">
    <location>
        <begin position="1"/>
        <end position="29"/>
    </location>
</feature>
<dbReference type="AlphaFoldDB" id="N0BG45"/>
<evidence type="ECO:0000259" key="2">
    <source>
        <dbReference type="Pfam" id="PF13609"/>
    </source>
</evidence>
<dbReference type="HOGENOM" id="CLU_037013_0_0_5"/>
<dbReference type="Pfam" id="PF13609">
    <property type="entry name" value="Porin_4"/>
    <property type="match status" value="1"/>
</dbReference>
<accession>N0BG45</accession>
<organism evidence="3 4">
    <name type="scientific">Hyphomicrobium denitrificans 1NES1</name>
    <dbReference type="NCBI Taxonomy" id="670307"/>
    <lineage>
        <taxon>Bacteria</taxon>
        <taxon>Pseudomonadati</taxon>
        <taxon>Pseudomonadota</taxon>
        <taxon>Alphaproteobacteria</taxon>
        <taxon>Hyphomicrobiales</taxon>
        <taxon>Hyphomicrobiaceae</taxon>
        <taxon>Hyphomicrobium</taxon>
    </lineage>
</organism>
<proteinExistence type="predicted"/>
<dbReference type="OrthoDB" id="974738at2"/>